<evidence type="ECO:0000256" key="1">
    <source>
        <dbReference type="SAM" id="Phobius"/>
    </source>
</evidence>
<keyword evidence="1" id="KW-1133">Transmembrane helix</keyword>
<keyword evidence="3" id="KW-1185">Reference proteome</keyword>
<dbReference type="Proteomes" id="UP000295433">
    <property type="component" value="Unassembled WGS sequence"/>
</dbReference>
<proteinExistence type="predicted"/>
<gene>
    <name evidence="2" type="ORF">EDC54_11413</name>
</gene>
<reference evidence="2 3" key="1">
    <citation type="submission" date="2019-03" db="EMBL/GenBank/DDBJ databases">
        <title>Genomic Encyclopedia of Type Strains, Phase IV (KMG-IV): sequencing the most valuable type-strain genomes for metagenomic binning, comparative biology and taxonomic classification.</title>
        <authorList>
            <person name="Goeker M."/>
        </authorList>
    </citation>
    <scope>NUCLEOTIDE SEQUENCE [LARGE SCALE GENOMIC DNA]</scope>
    <source>
        <strain evidence="2 3">DSM 16730</strain>
    </source>
</reference>
<sequence>MLAFVFPTLPFISSHTISSKKMRITFISFCIFYLPSLSALLHQGLRQFV</sequence>
<comment type="caution">
    <text evidence="2">The sequence shown here is derived from an EMBL/GenBank/DDBJ whole genome shotgun (WGS) entry which is preliminary data.</text>
</comment>
<dbReference type="AlphaFoldDB" id="A0A4R3VIK5"/>
<evidence type="ECO:0000313" key="3">
    <source>
        <dbReference type="Proteomes" id="UP000295433"/>
    </source>
</evidence>
<accession>A0A4R3VIK5</accession>
<keyword evidence="1" id="KW-0472">Membrane</keyword>
<feature type="transmembrane region" description="Helical" evidence="1">
    <location>
        <begin position="24"/>
        <end position="41"/>
    </location>
</feature>
<dbReference type="EMBL" id="SMBY01000014">
    <property type="protein sequence ID" value="TCV03618.1"/>
    <property type="molecule type" value="Genomic_DNA"/>
</dbReference>
<organism evidence="2 3">
    <name type="scientific">Samsonia erythrinae</name>
    <dbReference type="NCBI Taxonomy" id="160434"/>
    <lineage>
        <taxon>Bacteria</taxon>
        <taxon>Pseudomonadati</taxon>
        <taxon>Pseudomonadota</taxon>
        <taxon>Gammaproteobacteria</taxon>
        <taxon>Enterobacterales</taxon>
        <taxon>Pectobacteriaceae</taxon>
        <taxon>Samsonia</taxon>
    </lineage>
</organism>
<evidence type="ECO:0000313" key="2">
    <source>
        <dbReference type="EMBL" id="TCV03618.1"/>
    </source>
</evidence>
<name>A0A4R3VIK5_9GAMM</name>
<protein>
    <submittedName>
        <fullName evidence="2">Uncharacterized protein</fullName>
    </submittedName>
</protein>
<keyword evidence="1" id="KW-0812">Transmembrane</keyword>